<feature type="transmembrane region" description="Helical" evidence="7">
    <location>
        <begin position="386"/>
        <end position="406"/>
    </location>
</feature>
<dbReference type="SUPFAM" id="SSF103473">
    <property type="entry name" value="MFS general substrate transporter"/>
    <property type="match status" value="1"/>
</dbReference>
<dbReference type="EMBL" id="CADCUN010000172">
    <property type="protein sequence ID" value="CAA9391867.1"/>
    <property type="molecule type" value="Genomic_DNA"/>
</dbReference>
<feature type="domain" description="Major facilitator superfamily (MFS) profile" evidence="8">
    <location>
        <begin position="33"/>
        <end position="408"/>
    </location>
</feature>
<feature type="transmembrane region" description="Helical" evidence="7">
    <location>
        <begin position="188"/>
        <end position="209"/>
    </location>
</feature>
<protein>
    <submittedName>
        <fullName evidence="9">Uncharacterized MFS-type transporter</fullName>
    </submittedName>
</protein>
<dbReference type="Pfam" id="PF07690">
    <property type="entry name" value="MFS_1"/>
    <property type="match status" value="1"/>
</dbReference>
<feature type="transmembrane region" description="Helical" evidence="7">
    <location>
        <begin position="230"/>
        <end position="252"/>
    </location>
</feature>
<accession>A0A6J4NMK7</accession>
<dbReference type="InterPro" id="IPR036259">
    <property type="entry name" value="MFS_trans_sf"/>
</dbReference>
<dbReference type="PROSITE" id="PS50850">
    <property type="entry name" value="MFS"/>
    <property type="match status" value="1"/>
</dbReference>
<dbReference type="PANTHER" id="PTHR43124">
    <property type="entry name" value="PURINE EFFLUX PUMP PBUE"/>
    <property type="match status" value="1"/>
</dbReference>
<feature type="transmembrane region" description="Helical" evidence="7">
    <location>
        <begin position="292"/>
        <end position="312"/>
    </location>
</feature>
<evidence type="ECO:0000256" key="4">
    <source>
        <dbReference type="ARBA" id="ARBA00022989"/>
    </source>
</evidence>
<dbReference type="Gene3D" id="1.20.1250.20">
    <property type="entry name" value="MFS general substrate transporter like domains"/>
    <property type="match status" value="2"/>
</dbReference>
<feature type="transmembrane region" description="Helical" evidence="7">
    <location>
        <begin position="124"/>
        <end position="145"/>
    </location>
</feature>
<sequence length="423" mass="42932">MAGLHTQVPLTTTTETPDLDDSPVVQPRHFGLAVVALAMGGFAIGTTEFVTMGLLPQIARGVDVSIPTGGHVISAYALGVVVGAPVLAFVGARLPRRALLVALMVAFAVGNAASALATSYGALMAARFAAGLPHGAYFGVASLLAASMASPARRGRAVAAVILGLSVANVVGVPAATWLGQTLGWRSAFWVVTALGVLTLALVLAFVPSCPGDTQTSGRRELSAFRLPQVWLTLLAGAIGFGGMFAVYTYIAPTVTDVGGLSDSAVPVFLLSFGLGMVAGTWVAGIMADWSIFRSLLIGSAGMGATLVLFWLTAPAGWLALPVVFLITVLGSILVINLQLRLMDVAGDAQTLGAAMNHASLNVANALGAWLGGLVIAAGLGYRAPALVGVALSLLGFLVLVVSALAHRRNTMSTSPAPIGTSA</sequence>
<comment type="subcellular location">
    <subcellularLocation>
        <location evidence="1">Cell membrane</location>
        <topology evidence="1">Multi-pass membrane protein</topology>
    </subcellularLocation>
</comment>
<gene>
    <name evidence="9" type="ORF">AVDCRST_MAG60-1595</name>
</gene>
<dbReference type="InterPro" id="IPR020846">
    <property type="entry name" value="MFS_dom"/>
</dbReference>
<reference evidence="9" key="1">
    <citation type="submission" date="2020-02" db="EMBL/GenBank/DDBJ databases">
        <authorList>
            <person name="Meier V. D."/>
        </authorList>
    </citation>
    <scope>NUCLEOTIDE SEQUENCE</scope>
    <source>
        <strain evidence="9">AVDCRST_MAG60</strain>
    </source>
</reference>
<dbReference type="InterPro" id="IPR050189">
    <property type="entry name" value="MFS_Efflux_Transporters"/>
</dbReference>
<evidence type="ECO:0000256" key="3">
    <source>
        <dbReference type="ARBA" id="ARBA00022692"/>
    </source>
</evidence>
<evidence type="ECO:0000313" key="9">
    <source>
        <dbReference type="EMBL" id="CAA9391867.1"/>
    </source>
</evidence>
<dbReference type="InterPro" id="IPR011701">
    <property type="entry name" value="MFS"/>
</dbReference>
<feature type="transmembrane region" description="Helical" evidence="7">
    <location>
        <begin position="73"/>
        <end position="92"/>
    </location>
</feature>
<evidence type="ECO:0000256" key="2">
    <source>
        <dbReference type="ARBA" id="ARBA00022475"/>
    </source>
</evidence>
<feature type="transmembrane region" description="Helical" evidence="7">
    <location>
        <begin position="99"/>
        <end position="118"/>
    </location>
</feature>
<organism evidence="9">
    <name type="scientific">uncultured Nocardioides sp</name>
    <dbReference type="NCBI Taxonomy" id="198441"/>
    <lineage>
        <taxon>Bacteria</taxon>
        <taxon>Bacillati</taxon>
        <taxon>Actinomycetota</taxon>
        <taxon>Actinomycetes</taxon>
        <taxon>Propionibacteriales</taxon>
        <taxon>Nocardioidaceae</taxon>
        <taxon>Nocardioides</taxon>
        <taxon>environmental samples</taxon>
    </lineage>
</organism>
<dbReference type="AlphaFoldDB" id="A0A6J4NMK7"/>
<feature type="transmembrane region" description="Helical" evidence="7">
    <location>
        <begin position="264"/>
        <end position="285"/>
    </location>
</feature>
<evidence type="ECO:0000256" key="6">
    <source>
        <dbReference type="SAM" id="MobiDB-lite"/>
    </source>
</evidence>
<feature type="transmembrane region" description="Helical" evidence="7">
    <location>
        <begin position="359"/>
        <end position="380"/>
    </location>
</feature>
<keyword evidence="3 7" id="KW-0812">Transmembrane</keyword>
<keyword evidence="5 7" id="KW-0472">Membrane</keyword>
<feature type="transmembrane region" description="Helical" evidence="7">
    <location>
        <begin position="318"/>
        <end position="338"/>
    </location>
</feature>
<dbReference type="GO" id="GO:0005886">
    <property type="term" value="C:plasma membrane"/>
    <property type="evidence" value="ECO:0007669"/>
    <property type="project" value="UniProtKB-SubCell"/>
</dbReference>
<proteinExistence type="predicted"/>
<evidence type="ECO:0000256" key="5">
    <source>
        <dbReference type="ARBA" id="ARBA00023136"/>
    </source>
</evidence>
<evidence type="ECO:0000259" key="8">
    <source>
        <dbReference type="PROSITE" id="PS50850"/>
    </source>
</evidence>
<name>A0A6J4NMK7_9ACTN</name>
<evidence type="ECO:0000256" key="7">
    <source>
        <dbReference type="SAM" id="Phobius"/>
    </source>
</evidence>
<dbReference type="CDD" id="cd17324">
    <property type="entry name" value="MFS_NepI_like"/>
    <property type="match status" value="1"/>
</dbReference>
<evidence type="ECO:0000256" key="1">
    <source>
        <dbReference type="ARBA" id="ARBA00004651"/>
    </source>
</evidence>
<feature type="transmembrane region" description="Helical" evidence="7">
    <location>
        <begin position="157"/>
        <end position="176"/>
    </location>
</feature>
<feature type="transmembrane region" description="Helical" evidence="7">
    <location>
        <begin position="30"/>
        <end position="53"/>
    </location>
</feature>
<dbReference type="PANTHER" id="PTHR43124:SF3">
    <property type="entry name" value="CHLORAMPHENICOL EFFLUX PUMP RV0191"/>
    <property type="match status" value="1"/>
</dbReference>
<keyword evidence="4 7" id="KW-1133">Transmembrane helix</keyword>
<keyword evidence="2" id="KW-1003">Cell membrane</keyword>
<feature type="region of interest" description="Disordered" evidence="6">
    <location>
        <begin position="1"/>
        <end position="22"/>
    </location>
</feature>
<feature type="compositionally biased region" description="Low complexity" evidence="6">
    <location>
        <begin position="1"/>
        <end position="16"/>
    </location>
</feature>
<dbReference type="GO" id="GO:0022857">
    <property type="term" value="F:transmembrane transporter activity"/>
    <property type="evidence" value="ECO:0007669"/>
    <property type="project" value="InterPro"/>
</dbReference>